<dbReference type="PIRSF" id="PIRSF039012">
    <property type="entry name" value="ASP"/>
    <property type="match status" value="1"/>
</dbReference>
<accession>A0ABM9VZH4</accession>
<dbReference type="PANTHER" id="PTHR37326:SF1">
    <property type="entry name" value="BLL3975 PROTEIN"/>
    <property type="match status" value="1"/>
</dbReference>
<gene>
    <name evidence="6" type="ORF">SSPH_00922</name>
</gene>
<evidence type="ECO:0000256" key="4">
    <source>
        <dbReference type="ARBA" id="ARBA00022833"/>
    </source>
</evidence>
<name>A0ABM9VZH4_9FIRM</name>
<keyword evidence="3" id="KW-0378">Hydrolase</keyword>
<evidence type="ECO:0000256" key="3">
    <source>
        <dbReference type="ARBA" id="ARBA00022801"/>
    </source>
</evidence>
<dbReference type="RefSeq" id="WP_075753170.1">
    <property type="nucleotide sequence ID" value="NZ_CP146991.1"/>
</dbReference>
<proteinExistence type="predicted"/>
<organism evidence="6 7">
    <name type="scientific">Sporomusa sphaeroides DSM 2875</name>
    <dbReference type="NCBI Taxonomy" id="1337886"/>
    <lineage>
        <taxon>Bacteria</taxon>
        <taxon>Bacillati</taxon>
        <taxon>Bacillota</taxon>
        <taxon>Negativicutes</taxon>
        <taxon>Selenomonadales</taxon>
        <taxon>Sporomusaceae</taxon>
        <taxon>Sporomusa</taxon>
    </lineage>
</organism>
<reference evidence="6 7" key="1">
    <citation type="submission" date="2016-01" db="EMBL/GenBank/DDBJ databases">
        <authorList>
            <person name="Brown R."/>
        </authorList>
    </citation>
    <scope>NUCLEOTIDE SEQUENCE [LARGE SCALE GENOMIC DNA]</scope>
    <source>
        <strain evidence="6">Sporomusa sphaeroides DSM 2875</strain>
    </source>
</reference>
<dbReference type="InterPro" id="IPR053138">
    <property type="entry name" value="N-alpha-Ac-DABA_deacetylase"/>
</dbReference>
<dbReference type="SUPFAM" id="SSF53187">
    <property type="entry name" value="Zn-dependent exopeptidases"/>
    <property type="match status" value="1"/>
</dbReference>
<dbReference type="InterPro" id="IPR043795">
    <property type="entry name" value="N-alpha-Ac-DABA-like"/>
</dbReference>
<evidence type="ECO:0000313" key="7">
    <source>
        <dbReference type="Proteomes" id="UP000245702"/>
    </source>
</evidence>
<dbReference type="PANTHER" id="PTHR37326">
    <property type="entry name" value="BLL3975 PROTEIN"/>
    <property type="match status" value="1"/>
</dbReference>
<keyword evidence="4" id="KW-0862">Zinc</keyword>
<evidence type="ECO:0000256" key="2">
    <source>
        <dbReference type="ARBA" id="ARBA00022723"/>
    </source>
</evidence>
<dbReference type="Proteomes" id="UP000245702">
    <property type="component" value="Unassembled WGS sequence"/>
</dbReference>
<comment type="caution">
    <text evidence="6">The sequence shown here is derived from an EMBL/GenBank/DDBJ whole genome shotgun (WGS) entry which is preliminary data.</text>
</comment>
<evidence type="ECO:0000259" key="5">
    <source>
        <dbReference type="Pfam" id="PF24827"/>
    </source>
</evidence>
<evidence type="ECO:0000313" key="6">
    <source>
        <dbReference type="EMBL" id="CVK18285.1"/>
    </source>
</evidence>
<keyword evidence="2" id="KW-0479">Metal-binding</keyword>
<keyword evidence="7" id="KW-1185">Reference proteome</keyword>
<comment type="cofactor">
    <cofactor evidence="1">
        <name>Zn(2+)</name>
        <dbReference type="ChEBI" id="CHEBI:29105"/>
    </cofactor>
</comment>
<dbReference type="Pfam" id="PF24827">
    <property type="entry name" value="AstE_AspA_cat"/>
    <property type="match status" value="1"/>
</dbReference>
<dbReference type="InterPro" id="IPR055438">
    <property type="entry name" value="AstE_AspA_cat"/>
</dbReference>
<feature type="domain" description="Succinylglutamate desuccinylase/Aspartoacylase catalytic" evidence="5">
    <location>
        <begin position="40"/>
        <end position="209"/>
    </location>
</feature>
<dbReference type="CDD" id="cd06254">
    <property type="entry name" value="M14_ASTE_ASPA-like"/>
    <property type="match status" value="1"/>
</dbReference>
<sequence>MNQWTICGYSVARGEKKQVLIEPGVAGYEMPATLIYGNEDGPTIVVTAGIHSGEYPGVAAAIRVAAEINPIRVKGRILLLHCVNTSGFWAKSPDRVPEDGANLNANYPGSPDGGTGDRIADYFVREIFPQAGFIIDLHSGGQMEPLTPCLFFPAAAGEEVRNIAEAAARATDIPYLIASTAATGQYSYAAKLGIPGLLLERGYCGYCKEAWVQAYQKDICLLFNHLGVYVFNPAEPVCDKKVYNKTIYLAAAEAGLWYPAIEENGIVKKGDLLGHTENFFGKCIREYYAEEDGTVFYYTSGLAVNSGDPLVAYGLEKFAQK</sequence>
<dbReference type="EMBL" id="FCOW01000003">
    <property type="protein sequence ID" value="CVK18285.1"/>
    <property type="molecule type" value="Genomic_DNA"/>
</dbReference>
<protein>
    <submittedName>
        <fullName evidence="6">Succinylglutamate desuccinylase / Aspartoacylase family protein</fullName>
    </submittedName>
</protein>
<dbReference type="Gene3D" id="3.40.630.10">
    <property type="entry name" value="Zn peptidases"/>
    <property type="match status" value="1"/>
</dbReference>
<evidence type="ECO:0000256" key="1">
    <source>
        <dbReference type="ARBA" id="ARBA00001947"/>
    </source>
</evidence>